<sequence>MIILNVLGILITLRARRRDKRRLQRRLQTAGRPRRLKSEQGKAGREKLVTDHSSAADTTAIPGLLQASDRSHDQVRAQDILKVDVLDVPPQMTASAVHRGHHKWRPTTCTAAAASSMQH</sequence>
<dbReference type="Proteomes" id="UP000748025">
    <property type="component" value="Unassembled WGS sequence"/>
</dbReference>
<keyword evidence="3" id="KW-1185">Reference proteome</keyword>
<proteinExistence type="predicted"/>
<reference evidence="2" key="1">
    <citation type="journal article" date="2020" name="bioRxiv">
        <title>Whole genome comparisons of ergot fungi reveals the divergence and evolution of species within the genus Claviceps are the result of varying mechanisms driving genome evolution and host range expansion.</title>
        <authorList>
            <person name="Wyka S.A."/>
            <person name="Mondo S.J."/>
            <person name="Liu M."/>
            <person name="Dettman J."/>
            <person name="Nalam V."/>
            <person name="Broders K.D."/>
        </authorList>
    </citation>
    <scope>NUCLEOTIDE SEQUENCE</scope>
    <source>
        <strain evidence="2">CCC 602</strain>
    </source>
</reference>
<evidence type="ECO:0000313" key="3">
    <source>
        <dbReference type="Proteomes" id="UP000748025"/>
    </source>
</evidence>
<name>A0A9P7NHU5_9HYPO</name>
<dbReference type="AlphaFoldDB" id="A0A9P7NHU5"/>
<organism evidence="2 3">
    <name type="scientific">Claviceps pusilla</name>
    <dbReference type="NCBI Taxonomy" id="123648"/>
    <lineage>
        <taxon>Eukaryota</taxon>
        <taxon>Fungi</taxon>
        <taxon>Dikarya</taxon>
        <taxon>Ascomycota</taxon>
        <taxon>Pezizomycotina</taxon>
        <taxon>Sordariomycetes</taxon>
        <taxon>Hypocreomycetidae</taxon>
        <taxon>Hypocreales</taxon>
        <taxon>Clavicipitaceae</taxon>
        <taxon>Claviceps</taxon>
    </lineage>
</organism>
<evidence type="ECO:0000256" key="1">
    <source>
        <dbReference type="SAM" id="MobiDB-lite"/>
    </source>
</evidence>
<gene>
    <name evidence="2" type="ORF">E4U43_003649</name>
</gene>
<protein>
    <submittedName>
        <fullName evidence="2">Uncharacterized protein</fullName>
    </submittedName>
</protein>
<dbReference type="EMBL" id="SRPW01000244">
    <property type="protein sequence ID" value="KAG6016441.1"/>
    <property type="molecule type" value="Genomic_DNA"/>
</dbReference>
<evidence type="ECO:0000313" key="2">
    <source>
        <dbReference type="EMBL" id="KAG6016441.1"/>
    </source>
</evidence>
<feature type="region of interest" description="Disordered" evidence="1">
    <location>
        <begin position="20"/>
        <end position="55"/>
    </location>
</feature>
<comment type="caution">
    <text evidence="2">The sequence shown here is derived from an EMBL/GenBank/DDBJ whole genome shotgun (WGS) entry which is preliminary data.</text>
</comment>
<feature type="compositionally biased region" description="Basic and acidic residues" evidence="1">
    <location>
        <begin position="36"/>
        <end position="50"/>
    </location>
</feature>
<accession>A0A9P7NHU5</accession>